<protein>
    <submittedName>
        <fullName evidence="2">Uncharacterized protein</fullName>
    </submittedName>
</protein>
<name>A0A672Q400_SINGR</name>
<reference evidence="2" key="1">
    <citation type="submission" date="2025-08" db="UniProtKB">
        <authorList>
            <consortium name="Ensembl"/>
        </authorList>
    </citation>
    <scope>IDENTIFICATION</scope>
</reference>
<organism evidence="2 3">
    <name type="scientific">Sinocyclocheilus grahami</name>
    <name type="common">Dianchi golden-line fish</name>
    <name type="synonym">Barbus grahami</name>
    <dbReference type="NCBI Taxonomy" id="75366"/>
    <lineage>
        <taxon>Eukaryota</taxon>
        <taxon>Metazoa</taxon>
        <taxon>Chordata</taxon>
        <taxon>Craniata</taxon>
        <taxon>Vertebrata</taxon>
        <taxon>Euteleostomi</taxon>
        <taxon>Actinopterygii</taxon>
        <taxon>Neopterygii</taxon>
        <taxon>Teleostei</taxon>
        <taxon>Ostariophysi</taxon>
        <taxon>Cypriniformes</taxon>
        <taxon>Cyprinidae</taxon>
        <taxon>Cyprininae</taxon>
        <taxon>Sinocyclocheilus</taxon>
    </lineage>
</organism>
<evidence type="ECO:0000313" key="3">
    <source>
        <dbReference type="Proteomes" id="UP000472262"/>
    </source>
</evidence>
<evidence type="ECO:0000313" key="2">
    <source>
        <dbReference type="Ensembl" id="ENSSGRP00000071023.1"/>
    </source>
</evidence>
<reference evidence="2" key="2">
    <citation type="submission" date="2025-09" db="UniProtKB">
        <authorList>
            <consortium name="Ensembl"/>
        </authorList>
    </citation>
    <scope>IDENTIFICATION</scope>
</reference>
<keyword evidence="3" id="KW-1185">Reference proteome</keyword>
<evidence type="ECO:0000256" key="1">
    <source>
        <dbReference type="SAM" id="MobiDB-lite"/>
    </source>
</evidence>
<proteinExistence type="predicted"/>
<dbReference type="Ensembl" id="ENSSGRT00000075648.1">
    <property type="protein sequence ID" value="ENSSGRP00000071023.1"/>
    <property type="gene ID" value="ENSSGRG00000036298.1"/>
</dbReference>
<feature type="region of interest" description="Disordered" evidence="1">
    <location>
        <begin position="54"/>
        <end position="95"/>
    </location>
</feature>
<feature type="compositionally biased region" description="Pro residues" evidence="1">
    <location>
        <begin position="80"/>
        <end position="89"/>
    </location>
</feature>
<dbReference type="Proteomes" id="UP000472262">
    <property type="component" value="Unassembled WGS sequence"/>
</dbReference>
<sequence length="95" mass="9821">QLGLKDLLGQQGLLLQELLPLRFHLLLQDILEDLFVQQVRVFLGYQEPAGPGLPVAEMPAGPGIPTGPESPLSPCAPVAPGLPGPPGAPGFPGAE</sequence>
<dbReference type="AlphaFoldDB" id="A0A672Q400"/>
<dbReference type="InParanoid" id="A0A672Q400"/>
<accession>A0A672Q400</accession>